<feature type="region of interest" description="Disordered" evidence="1">
    <location>
        <begin position="152"/>
        <end position="201"/>
    </location>
</feature>
<name>A0A4Q9M8K5_9APHY</name>
<sequence length="924" mass="102662">MYSLFSHTACVSCSVSAAQGLGMPAVLPAPQPATPPSTNLPHDSVAAMPPKKKEFYCDCVLQEALRRALEGGPSVNSTAQQATAVRGTKHRRTQHQEEPPVLAGSSGPGGSFNIPQTPAGEDSQAGGSVYVHDGEEFILLVHSAVLKNIDKDPLPFQDAEPEPSEIEPVEADRSESPPQTPGRIEVESIEEPEYGSHDKTGSLSKLSLEELKNAMAIIDLLKNATLEQSGLDPKVIEWMRDPGHDEDLPDLTAPENRELRLALKQFIELVIGLLRGNLKQSNPSPTDPVADWDWACLRDKDVWEAYGKLVAEASLYLPGSFDHLPRNPAEKISSSYKAWEFMYYFYGMLPGLLWSVQKPKYYFHFCKLVGGARVSLLLGTPVKFRPPAHNLLVEYVEEFEELYYQWRVLHALVHLIPENICVGPAWLHSQWPLENAIGNLTAEIGSHSKPYENLSLRGLRRVQISALVMMFPETLEDPEVLPRRAVDLGDRWVLMHPTARTAKLVPDINAIALHAYLTKKAVRVPEAWRPRLTKWGQLRLPNGQVARTAWKECEGERRGHPVHRSRMVTLKDNRFAEVQYFFRLKRMLEDGGTDDVDMTLAMVSLFMPLDAAILRNTYGVLMVCQYQGDASRKVIEHARDTEKPEELVLKSFQGERDIWGTGREAMAAVGKEDDVEGRLLVHPAERNVGKGREPIEGVRASLVAVDLRFRALVGPLSRERDRGMGGARIAGGSGRLFAGSPEMALALAEAGAQSVYCLDLPQMPGEELIWARCCWLKTGDVPWKVEGFSLEVCTGGTLSGSSEGGLPPAMRRGIWEKRMKVRGSERMQYGFIVLVRFVEKTGLARREQGKAQEAVRTLAPAEAPHLDTGDHSCRESELCGPLPWRMGETEKSRHLGRIVEDLQNTTIRKSLVRVNTIAKDIMGA</sequence>
<dbReference type="EMBL" id="ML143540">
    <property type="protein sequence ID" value="TBU22478.1"/>
    <property type="molecule type" value="Genomic_DNA"/>
</dbReference>
<dbReference type="Proteomes" id="UP000292957">
    <property type="component" value="Unassembled WGS sequence"/>
</dbReference>
<reference evidence="2" key="1">
    <citation type="submission" date="2019-01" db="EMBL/GenBank/DDBJ databases">
        <title>Draft genome sequences of three monokaryotic isolates of the white-rot basidiomycete fungus Dichomitus squalens.</title>
        <authorList>
            <consortium name="DOE Joint Genome Institute"/>
            <person name="Lopez S.C."/>
            <person name="Andreopoulos B."/>
            <person name="Pangilinan J."/>
            <person name="Lipzen A."/>
            <person name="Riley R."/>
            <person name="Ahrendt S."/>
            <person name="Ng V."/>
            <person name="Barry K."/>
            <person name="Daum C."/>
            <person name="Grigoriev I.V."/>
            <person name="Hilden K.S."/>
            <person name="Makela M.R."/>
            <person name="de Vries R.P."/>
        </authorList>
    </citation>
    <scope>NUCLEOTIDE SEQUENCE [LARGE SCALE GENOMIC DNA]</scope>
    <source>
        <strain evidence="2">OM18370.1</strain>
    </source>
</reference>
<dbReference type="OrthoDB" id="2669721at2759"/>
<feature type="region of interest" description="Disordered" evidence="1">
    <location>
        <begin position="71"/>
        <end position="126"/>
    </location>
</feature>
<feature type="compositionally biased region" description="Polar residues" evidence="1">
    <location>
        <begin position="74"/>
        <end position="83"/>
    </location>
</feature>
<organism evidence="2">
    <name type="scientific">Dichomitus squalens</name>
    <dbReference type="NCBI Taxonomy" id="114155"/>
    <lineage>
        <taxon>Eukaryota</taxon>
        <taxon>Fungi</taxon>
        <taxon>Dikarya</taxon>
        <taxon>Basidiomycota</taxon>
        <taxon>Agaricomycotina</taxon>
        <taxon>Agaricomycetes</taxon>
        <taxon>Polyporales</taxon>
        <taxon>Polyporaceae</taxon>
        <taxon>Dichomitus</taxon>
    </lineage>
</organism>
<dbReference type="AlphaFoldDB" id="A0A4Q9M8K5"/>
<evidence type="ECO:0000313" key="2">
    <source>
        <dbReference type="EMBL" id="TBU22478.1"/>
    </source>
</evidence>
<evidence type="ECO:0000256" key="1">
    <source>
        <dbReference type="SAM" id="MobiDB-lite"/>
    </source>
</evidence>
<gene>
    <name evidence="2" type="ORF">BD311DRAFT_742970</name>
</gene>
<protein>
    <submittedName>
        <fullName evidence="2">Uncharacterized protein</fullName>
    </submittedName>
</protein>
<proteinExistence type="predicted"/>
<accession>A0A4Q9M8K5</accession>
<feature type="compositionally biased region" description="Acidic residues" evidence="1">
    <location>
        <begin position="159"/>
        <end position="169"/>
    </location>
</feature>